<gene>
    <name evidence="7" type="ORF">GTQ45_01370</name>
</gene>
<organism evidence="7 8">
    <name type="scientific">Pyruvatibacter mobilis</name>
    <dbReference type="NCBI Taxonomy" id="1712261"/>
    <lineage>
        <taxon>Bacteria</taxon>
        <taxon>Pseudomonadati</taxon>
        <taxon>Pseudomonadota</taxon>
        <taxon>Alphaproteobacteria</taxon>
        <taxon>Hyphomicrobiales</taxon>
        <taxon>Parvibaculaceae</taxon>
        <taxon>Pyruvatibacter</taxon>
    </lineage>
</organism>
<reference evidence="7 8" key="1">
    <citation type="journal article" date="2016" name="Int. J. Syst. Evol. Microbiol.">
        <title>Pyruvatibacter mobilis gen. nov., sp. nov., a marine bacterium from the culture broth of Picochlorum sp. 122.</title>
        <authorList>
            <person name="Wang G."/>
            <person name="Tang M."/>
            <person name="Wu H."/>
            <person name="Dai S."/>
            <person name="Li T."/>
            <person name="Chen C."/>
            <person name="He H."/>
            <person name="Fan J."/>
            <person name="Xiang W."/>
            <person name="Li X."/>
        </authorList>
    </citation>
    <scope>NUCLEOTIDE SEQUENCE [LARGE SCALE GENOMIC DNA]</scope>
    <source>
        <strain evidence="7 8">GYP-11</strain>
    </source>
</reference>
<name>A0A845Q7X7_9HYPH</name>
<dbReference type="PANTHER" id="PTHR21016:SF25">
    <property type="entry name" value="TM2 DOMAIN-CONTAINING PROTEIN DDB_G0277895-RELATED"/>
    <property type="match status" value="1"/>
</dbReference>
<proteinExistence type="predicted"/>
<comment type="caution">
    <text evidence="7">The sequence shown here is derived from an EMBL/GenBank/DDBJ whole genome shotgun (WGS) entry which is preliminary data.</text>
</comment>
<dbReference type="RefSeq" id="WP_160586486.1">
    <property type="nucleotide sequence ID" value="NZ_BMHN01000001.1"/>
</dbReference>
<feature type="transmembrane region" description="Helical" evidence="5">
    <location>
        <begin position="48"/>
        <end position="75"/>
    </location>
</feature>
<dbReference type="EMBL" id="WXYQ01000001">
    <property type="protein sequence ID" value="NBG94378.1"/>
    <property type="molecule type" value="Genomic_DNA"/>
</dbReference>
<dbReference type="Pfam" id="PF05154">
    <property type="entry name" value="TM2"/>
    <property type="match status" value="1"/>
</dbReference>
<keyword evidence="2 5" id="KW-0812">Transmembrane</keyword>
<evidence type="ECO:0000256" key="2">
    <source>
        <dbReference type="ARBA" id="ARBA00022692"/>
    </source>
</evidence>
<dbReference type="InterPro" id="IPR050932">
    <property type="entry name" value="TM2D1-3-like"/>
</dbReference>
<keyword evidence="4 5" id="KW-0472">Membrane</keyword>
<dbReference type="OrthoDB" id="2004788at2"/>
<sequence length="111" mass="12384">MALTTAELSLIEQRVSNDGPSTGIAYLLWFFLGLVSAHRFYLGEAVTAIIQILSYFIFVGFIWLLIDAFLIPGMVRKRQDEIRQRITTDLLARSSSTNLGESKPDASTSLD</sequence>
<dbReference type="AlphaFoldDB" id="A0A845Q7X7"/>
<evidence type="ECO:0000256" key="1">
    <source>
        <dbReference type="ARBA" id="ARBA00004141"/>
    </source>
</evidence>
<evidence type="ECO:0000313" key="7">
    <source>
        <dbReference type="EMBL" id="NBG94378.1"/>
    </source>
</evidence>
<keyword evidence="3 5" id="KW-1133">Transmembrane helix</keyword>
<evidence type="ECO:0000256" key="4">
    <source>
        <dbReference type="ARBA" id="ARBA00023136"/>
    </source>
</evidence>
<dbReference type="GeneID" id="300656435"/>
<evidence type="ECO:0000256" key="3">
    <source>
        <dbReference type="ARBA" id="ARBA00022989"/>
    </source>
</evidence>
<dbReference type="PANTHER" id="PTHR21016">
    <property type="entry name" value="BETA-AMYLOID BINDING PROTEIN-RELATED"/>
    <property type="match status" value="1"/>
</dbReference>
<keyword evidence="8" id="KW-1185">Reference proteome</keyword>
<dbReference type="GO" id="GO:0016020">
    <property type="term" value="C:membrane"/>
    <property type="evidence" value="ECO:0007669"/>
    <property type="project" value="UniProtKB-SubCell"/>
</dbReference>
<protein>
    <submittedName>
        <fullName evidence="7">NINE protein</fullName>
    </submittedName>
</protein>
<dbReference type="InterPro" id="IPR007829">
    <property type="entry name" value="TM2"/>
</dbReference>
<accession>A0A845Q7X7</accession>
<evidence type="ECO:0000313" key="8">
    <source>
        <dbReference type="Proteomes" id="UP000470384"/>
    </source>
</evidence>
<comment type="subcellular location">
    <subcellularLocation>
        <location evidence="1">Membrane</location>
        <topology evidence="1">Multi-pass membrane protein</topology>
    </subcellularLocation>
</comment>
<evidence type="ECO:0000256" key="5">
    <source>
        <dbReference type="SAM" id="Phobius"/>
    </source>
</evidence>
<evidence type="ECO:0000259" key="6">
    <source>
        <dbReference type="Pfam" id="PF05154"/>
    </source>
</evidence>
<feature type="domain" description="TM2" evidence="6">
    <location>
        <begin position="21"/>
        <end position="69"/>
    </location>
</feature>
<feature type="transmembrane region" description="Helical" evidence="5">
    <location>
        <begin position="23"/>
        <end position="42"/>
    </location>
</feature>
<dbReference type="Proteomes" id="UP000470384">
    <property type="component" value="Unassembled WGS sequence"/>
</dbReference>